<dbReference type="eggNOG" id="COG1429">
    <property type="taxonomic scope" value="Bacteria"/>
</dbReference>
<protein>
    <submittedName>
        <fullName evidence="2">Cobalamin biosynthetic protein CobN</fullName>
        <ecNumber evidence="2">6.6.1.2</ecNumber>
    </submittedName>
</protein>
<dbReference type="PANTHER" id="PTHR44119">
    <property type="entry name" value="MAGNESIUM-CHELATASE SUBUNIT CHLH, CHLOROPLASTIC"/>
    <property type="match status" value="1"/>
</dbReference>
<dbReference type="Proteomes" id="UP000001589">
    <property type="component" value="Chromosome"/>
</dbReference>
<dbReference type="Pfam" id="PF02514">
    <property type="entry name" value="CobN-Mg_chel"/>
    <property type="match status" value="1"/>
</dbReference>
<dbReference type="EC" id="6.6.1.2" evidence="2"/>
<evidence type="ECO:0000259" key="1">
    <source>
        <dbReference type="Pfam" id="PF02514"/>
    </source>
</evidence>
<dbReference type="KEGG" id="pmc:P9515_09611"/>
<proteinExistence type="predicted"/>
<dbReference type="STRING" id="167542.P9515_09611"/>
<dbReference type="InterPro" id="IPR011953">
    <property type="entry name" value="Cobalto_CobN"/>
</dbReference>
<accession>A2BWK7</accession>
<reference evidence="2 3" key="1">
    <citation type="journal article" date="2007" name="PLoS Genet.">
        <title>Patterns and implications of gene gain and loss in the evolution of Prochlorococcus.</title>
        <authorList>
            <person name="Kettler G.C."/>
            <person name="Martiny A.C."/>
            <person name="Huang K."/>
            <person name="Zucker J."/>
            <person name="Coleman M.L."/>
            <person name="Rodrigue S."/>
            <person name="Chen F."/>
            <person name="Lapidus A."/>
            <person name="Ferriera S."/>
            <person name="Johnson J."/>
            <person name="Steglich C."/>
            <person name="Church G.M."/>
            <person name="Richardson P."/>
            <person name="Chisholm S.W."/>
        </authorList>
    </citation>
    <scope>NUCLEOTIDE SEQUENCE [LARGE SCALE GENOMIC DNA]</scope>
    <source>
        <strain evidence="2 3">MIT 9515</strain>
    </source>
</reference>
<keyword evidence="2" id="KW-0436">Ligase</keyword>
<dbReference type="GO" id="GO:0009236">
    <property type="term" value="P:cobalamin biosynthetic process"/>
    <property type="evidence" value="ECO:0007669"/>
    <property type="project" value="InterPro"/>
</dbReference>
<dbReference type="EMBL" id="CP000552">
    <property type="protein sequence ID" value="ABM72168.1"/>
    <property type="molecule type" value="Genomic_DNA"/>
</dbReference>
<dbReference type="AlphaFoldDB" id="A2BWK7"/>
<sequence length="1245" mass="143484">MHRILNIAGNENNNIDFVEQPRADFIFITSVKADINIISSLIEENEFNLFKNNIRALEITNLNTFAQIDNYFFKTINYAKVVVLRLFGDKGTWSYGVEQLIKWQEANDNRTLLILSGTEEEDLSLNELSSINLKTSIKITKLLRAGGRENYRRFLYCLTFLSSIEKSIPEKYTTEVFYPDPYQYDWQNEKGLKVGIISYKSLFLANEIELSKELIYQLRLNGLSPKTVFISSLKNLNVQKELINIFKKEEIKLLITTTSFSSSLNTHSKDVDENLNIFKSLNIPILQVLTSNKSRKEWIHSSTGMNSTDLLMQIIIPEFDGRITTKPCAFKEVISINKTLCSKITNYKVDNRNIKWITKLACNYVKLNNLKNFDKKISLVIANYPVKNGRIGNGVGLNTPQSVLNILYWLKEEGYDLGSTELPKNSSQLFSLLIKTRTNDIESQNNEPLDYLSLTEYLEFWNKLSLNSKNLIINRWGLPSKAPDIENKGFSINGLLFGKICLLIQPQRGYDIESNRDIHSPDLPPPHRYLAQYHWLENNFNSNAICHIGKHGTVEWLPGKSIGLSNDCFPSIICPPIPNIYPFIVNDPGEGSQAKRRTHATIIDHLTPPLDRSELYGNLSILEQSLDEYYEAKLLNSKRINIIEKSILEIIKSDFKDIILFEESNKIEAIDSYLCELKESQIRTGLHIFGTRQKFLNEINLILSIARVPTSKRCGLIQYISTNLNLELDPWTNDYQQILSDKDKEIINYYSKDKINNFRRALEFLEFQAKYLIYYSFYRNQIILNDLEILENKKILLLLTENKKNEEYFYIIHKEIVDPIIKSSINEKLSFINSLKGLYVNSGPSGAPTRGKTEVLPTGKNFFSIDSRGLPTESAWIVGCQSASQIVGLYKQEHGQDLKKIAISVWATSTMRNGGEDICQILYLIGVKPIWDGPSRRVIDLEIIPLSVLGRPRVDVTLRISGMFRDAFPQLISLVHKAIQIVSHLNEDIKFNPILDSLKNGDSLNRIFGSAPGAYGAGLQELISNSSWDNNDDLADSYLNWSKWIYSDSNEPIENKKELEKVLKNIQVVIHNQDNREHDILDSDDYYQFQGGISSAIKKLKGKYPEIYHGDLSKFRKSKINKLSYEINKVVRTRVLNPKWIDGMKENGYKGAFEFSATLDYLYAYDATTELVSDWCYNQIYKSWICDEKLKQFFFENNPWALRDLSQRFIEIIYRRMWKESTPEILDNLKKIVNMADSKIEKNEY</sequence>
<organism evidence="2 3">
    <name type="scientific">Prochlorococcus marinus (strain MIT 9515)</name>
    <dbReference type="NCBI Taxonomy" id="167542"/>
    <lineage>
        <taxon>Bacteria</taxon>
        <taxon>Bacillati</taxon>
        <taxon>Cyanobacteriota</taxon>
        <taxon>Cyanophyceae</taxon>
        <taxon>Synechococcales</taxon>
        <taxon>Prochlorococcaceae</taxon>
        <taxon>Prochlorococcus</taxon>
    </lineage>
</organism>
<dbReference type="OrthoDB" id="9757976at2"/>
<gene>
    <name evidence="2" type="primary">cobN</name>
    <name evidence="2" type="ordered locus">P9515_09611</name>
</gene>
<dbReference type="RefSeq" id="WP_011820270.1">
    <property type="nucleotide sequence ID" value="NC_008817.1"/>
</dbReference>
<feature type="domain" description="CobN/magnesium chelatase" evidence="1">
    <location>
        <begin position="142"/>
        <end position="1223"/>
    </location>
</feature>
<dbReference type="HOGENOM" id="CLU_002017_1_0_3"/>
<dbReference type="NCBIfam" id="TIGR02257">
    <property type="entry name" value="cobalto_cobN"/>
    <property type="match status" value="1"/>
</dbReference>
<evidence type="ECO:0000313" key="2">
    <source>
        <dbReference type="EMBL" id="ABM72168.1"/>
    </source>
</evidence>
<dbReference type="GeneID" id="60201966"/>
<dbReference type="InterPro" id="IPR003672">
    <property type="entry name" value="CobN/Mg_chltase"/>
</dbReference>
<name>A2BWK7_PROM5</name>
<evidence type="ECO:0000313" key="3">
    <source>
        <dbReference type="Proteomes" id="UP000001589"/>
    </source>
</evidence>
<dbReference type="GO" id="GO:0051116">
    <property type="term" value="F:cobaltochelatase activity"/>
    <property type="evidence" value="ECO:0007669"/>
    <property type="project" value="UniProtKB-EC"/>
</dbReference>
<dbReference type="CDD" id="cd10150">
    <property type="entry name" value="CobN_like"/>
    <property type="match status" value="1"/>
</dbReference>
<dbReference type="PANTHER" id="PTHR44119:SF4">
    <property type="entry name" value="AEROBIC COBALTOCHELATASE SUBUNIT COBN"/>
    <property type="match status" value="1"/>
</dbReference>